<feature type="domain" description="MmgE/PrpD N-terminal" evidence="2">
    <location>
        <begin position="2"/>
        <end position="173"/>
    </location>
</feature>
<dbReference type="PANTHER" id="PTHR16943:SF8">
    <property type="entry name" value="2-METHYLCITRATE DEHYDRATASE"/>
    <property type="match status" value="1"/>
</dbReference>
<dbReference type="Pfam" id="PF03972">
    <property type="entry name" value="MmgE_PrpD_N"/>
    <property type="match status" value="1"/>
</dbReference>
<sequence length="230" mass="24369">YSALANGTAAHSLELDDVNNEASLHPGVAIFPAAIAACEMANKSGKEFVEGVILGYEVMIRLGKALGPREHYSRGFHPTGTCGTFGATAAVSKILGLSKQQMLNALGLAGSQAAGSMEFLTQGAWSKRMHPGWAAHNGIIASLLAKNGFTGPSSIIEGRFGFLHAYSDDASPEKVIDGLGDDFEILKCSIKPHACCRYMQPSIDAILQIINENKIKPDDIEKITLGILQA</sequence>
<evidence type="ECO:0000313" key="3">
    <source>
        <dbReference type="EMBL" id="GAG44031.1"/>
    </source>
</evidence>
<feature type="non-terminal residue" evidence="3">
    <location>
        <position position="230"/>
    </location>
</feature>
<dbReference type="AlphaFoldDB" id="X0Z663"/>
<name>X0Z663_9ZZZZ</name>
<protein>
    <recommendedName>
        <fullName evidence="2">MmgE/PrpD N-terminal domain-containing protein</fullName>
    </recommendedName>
</protein>
<dbReference type="InterPro" id="IPR045336">
    <property type="entry name" value="MmgE_PrpD_N"/>
</dbReference>
<dbReference type="GO" id="GO:0016829">
    <property type="term" value="F:lyase activity"/>
    <property type="evidence" value="ECO:0007669"/>
    <property type="project" value="InterPro"/>
</dbReference>
<gene>
    <name evidence="3" type="ORF">S01H1_78200</name>
</gene>
<dbReference type="InterPro" id="IPR036148">
    <property type="entry name" value="MmgE/PrpD_sf"/>
</dbReference>
<proteinExistence type="inferred from homology"/>
<dbReference type="SUPFAM" id="SSF103378">
    <property type="entry name" value="2-methylcitrate dehydratase PrpD"/>
    <property type="match status" value="1"/>
</dbReference>
<dbReference type="InterPro" id="IPR042183">
    <property type="entry name" value="MmgE/PrpD_sf_1"/>
</dbReference>
<feature type="non-terminal residue" evidence="3">
    <location>
        <position position="1"/>
    </location>
</feature>
<dbReference type="EMBL" id="BARS01052613">
    <property type="protein sequence ID" value="GAG44031.1"/>
    <property type="molecule type" value="Genomic_DNA"/>
</dbReference>
<comment type="similarity">
    <text evidence="1">Belongs to the PrpD family.</text>
</comment>
<dbReference type="InterPro" id="IPR005656">
    <property type="entry name" value="MmgE_PrpD"/>
</dbReference>
<dbReference type="Gene3D" id="1.10.4100.10">
    <property type="entry name" value="2-methylcitrate dehydratase PrpD"/>
    <property type="match status" value="1"/>
</dbReference>
<dbReference type="PANTHER" id="PTHR16943">
    <property type="entry name" value="2-METHYLCITRATE DEHYDRATASE-RELATED"/>
    <property type="match status" value="1"/>
</dbReference>
<comment type="caution">
    <text evidence="3">The sequence shown here is derived from an EMBL/GenBank/DDBJ whole genome shotgun (WGS) entry which is preliminary data.</text>
</comment>
<evidence type="ECO:0000256" key="1">
    <source>
        <dbReference type="ARBA" id="ARBA00006174"/>
    </source>
</evidence>
<organism evidence="3">
    <name type="scientific">marine sediment metagenome</name>
    <dbReference type="NCBI Taxonomy" id="412755"/>
    <lineage>
        <taxon>unclassified sequences</taxon>
        <taxon>metagenomes</taxon>
        <taxon>ecological metagenomes</taxon>
    </lineage>
</organism>
<evidence type="ECO:0000259" key="2">
    <source>
        <dbReference type="Pfam" id="PF03972"/>
    </source>
</evidence>
<reference evidence="3" key="1">
    <citation type="journal article" date="2014" name="Front. Microbiol.">
        <title>High frequency of phylogenetically diverse reductive dehalogenase-homologous genes in deep subseafloor sedimentary metagenomes.</title>
        <authorList>
            <person name="Kawai M."/>
            <person name="Futagami T."/>
            <person name="Toyoda A."/>
            <person name="Takaki Y."/>
            <person name="Nishi S."/>
            <person name="Hori S."/>
            <person name="Arai W."/>
            <person name="Tsubouchi T."/>
            <person name="Morono Y."/>
            <person name="Uchiyama I."/>
            <person name="Ito T."/>
            <person name="Fujiyama A."/>
            <person name="Inagaki F."/>
            <person name="Takami H."/>
        </authorList>
    </citation>
    <scope>NUCLEOTIDE SEQUENCE</scope>
    <source>
        <strain evidence="3">Expedition CK06-06</strain>
    </source>
</reference>
<accession>X0Z663</accession>